<feature type="region of interest" description="Disordered" evidence="1">
    <location>
        <begin position="249"/>
        <end position="268"/>
    </location>
</feature>
<dbReference type="Proteomes" id="UP000308230">
    <property type="component" value="Unassembled WGS sequence"/>
</dbReference>
<keyword evidence="2" id="KW-1133">Transmembrane helix</keyword>
<gene>
    <name evidence="3" type="ORF">FCL54_11830</name>
</gene>
<dbReference type="Gene3D" id="3.10.450.420">
    <property type="match status" value="1"/>
</dbReference>
<feature type="compositionally biased region" description="Basic and acidic residues" evidence="1">
    <location>
        <begin position="92"/>
        <end position="103"/>
    </location>
</feature>
<dbReference type="EMBL" id="SWLG01000007">
    <property type="protein sequence ID" value="TLS37209.1"/>
    <property type="molecule type" value="Genomic_DNA"/>
</dbReference>
<sequence length="400" mass="45350">MSKRPDNDFLQPLKHRPGLAPRKNFKQELRTALIDEADRTKSRLPVQGWFPNLLVASLLIFGIFIGSDFVLNSSGGNTDSPGHENPPAVPDQDQKDEKEKQKFDEKAAQQIIGIAFAHYSVVLNGGGPESGKTFTEEGEAYRYMGEDFDTKQEVLDYLEEAFTPEAALQIFGEHPFIVKKDKLAQPGQRFSGDYLWQDTEVVSITKKESESERIVEYNVPIEKEGETKSDTYEFTLKYVDGGWKLDGVMPLSSGEEEKESKDGPQDDTPEFMLTDVEMVAYKAFSNDLNEQHLKDLPPLSIAKLYVQAELEKRYDISYALYTDREGYVLRTKEEDQAIPESHRGTTEAITKQYKGLQNGKFIQTGEFEGYVKYSNANGEQGFRMIKDEDGIWNVGFNPIQ</sequence>
<keyword evidence="4" id="KW-1185">Reference proteome</keyword>
<feature type="region of interest" description="Disordered" evidence="1">
    <location>
        <begin position="1"/>
        <end position="24"/>
    </location>
</feature>
<feature type="transmembrane region" description="Helical" evidence="2">
    <location>
        <begin position="49"/>
        <end position="71"/>
    </location>
</feature>
<protein>
    <submittedName>
        <fullName evidence="3">Uncharacterized protein</fullName>
    </submittedName>
</protein>
<keyword evidence="2" id="KW-0812">Transmembrane</keyword>
<accession>A0A5R9F3Y5</accession>
<evidence type="ECO:0000313" key="3">
    <source>
        <dbReference type="EMBL" id="TLS37209.1"/>
    </source>
</evidence>
<feature type="region of interest" description="Disordered" evidence="1">
    <location>
        <begin position="75"/>
        <end position="103"/>
    </location>
</feature>
<dbReference type="InterPro" id="IPR053749">
    <property type="entry name" value="TA_system-associated_sf"/>
</dbReference>
<evidence type="ECO:0000313" key="4">
    <source>
        <dbReference type="Proteomes" id="UP000308230"/>
    </source>
</evidence>
<dbReference type="Pfam" id="PF16800">
    <property type="entry name" value="Endopep_inhib"/>
    <property type="match status" value="1"/>
</dbReference>
<keyword evidence="2" id="KW-0472">Membrane</keyword>
<reference evidence="3 4" key="1">
    <citation type="submission" date="2019-04" db="EMBL/GenBank/DDBJ databases">
        <title>Bacillus caeni sp. nov., a bacterium isolated from mangrove sediment.</title>
        <authorList>
            <person name="Huang H."/>
            <person name="Mo K."/>
            <person name="Hu Y."/>
        </authorList>
    </citation>
    <scope>NUCLEOTIDE SEQUENCE [LARGE SCALE GENOMIC DNA]</scope>
    <source>
        <strain evidence="3 4">HB172195</strain>
    </source>
</reference>
<evidence type="ECO:0000256" key="2">
    <source>
        <dbReference type="SAM" id="Phobius"/>
    </source>
</evidence>
<dbReference type="AlphaFoldDB" id="A0A5R9F3Y5"/>
<comment type="caution">
    <text evidence="3">The sequence shown here is derived from an EMBL/GenBank/DDBJ whole genome shotgun (WGS) entry which is preliminary data.</text>
</comment>
<dbReference type="OrthoDB" id="2990745at2"/>
<evidence type="ECO:0000256" key="1">
    <source>
        <dbReference type="SAM" id="MobiDB-lite"/>
    </source>
</evidence>
<dbReference type="RefSeq" id="WP_138126666.1">
    <property type="nucleotide sequence ID" value="NZ_SWLG01000007.1"/>
</dbReference>
<organism evidence="3 4">
    <name type="scientific">Exobacillus caeni</name>
    <dbReference type="NCBI Taxonomy" id="2574798"/>
    <lineage>
        <taxon>Bacteria</taxon>
        <taxon>Bacillati</taxon>
        <taxon>Bacillota</taxon>
        <taxon>Bacilli</taxon>
        <taxon>Bacillales</taxon>
        <taxon>Guptibacillaceae</taxon>
        <taxon>Exobacillus</taxon>
    </lineage>
</organism>
<name>A0A5R9F3Y5_9BACL</name>
<dbReference type="InterPro" id="IPR031841">
    <property type="entry name" value="Endopep_inhib"/>
</dbReference>
<proteinExistence type="predicted"/>